<comment type="caution">
    <text evidence="8">The sequence shown here is derived from an EMBL/GenBank/DDBJ whole genome shotgun (WGS) entry which is preliminary data.</text>
</comment>
<feature type="compositionally biased region" description="Pro residues" evidence="6">
    <location>
        <begin position="1829"/>
        <end position="1840"/>
    </location>
</feature>
<dbReference type="Proteomes" id="UP001346149">
    <property type="component" value="Unassembled WGS sequence"/>
</dbReference>
<feature type="compositionally biased region" description="Pro residues" evidence="6">
    <location>
        <begin position="1877"/>
        <end position="1888"/>
    </location>
</feature>
<keyword evidence="3" id="KW-0507">mRNA processing</keyword>
<keyword evidence="4" id="KW-0508">mRNA splicing</keyword>
<dbReference type="PANTHER" id="PTHR23185:SF0">
    <property type="entry name" value="PROTEIN VIRILIZER HOMOLOG"/>
    <property type="match status" value="1"/>
</dbReference>
<feature type="compositionally biased region" description="Low complexity" evidence="6">
    <location>
        <begin position="1536"/>
        <end position="1550"/>
    </location>
</feature>
<feature type="region of interest" description="Disordered" evidence="6">
    <location>
        <begin position="1517"/>
        <end position="1570"/>
    </location>
</feature>
<evidence type="ECO:0000256" key="2">
    <source>
        <dbReference type="ARBA" id="ARBA00008371"/>
    </source>
</evidence>
<evidence type="ECO:0000256" key="4">
    <source>
        <dbReference type="ARBA" id="ARBA00023187"/>
    </source>
</evidence>
<gene>
    <name evidence="8" type="ORF">SAY86_014802</name>
</gene>
<comment type="similarity">
    <text evidence="2">Belongs to the vir family.</text>
</comment>
<dbReference type="GO" id="GO:0003723">
    <property type="term" value="F:RNA binding"/>
    <property type="evidence" value="ECO:0007669"/>
    <property type="project" value="TreeGrafter"/>
</dbReference>
<name>A0AAN7KH56_TRANT</name>
<feature type="compositionally biased region" description="Polar residues" evidence="6">
    <location>
        <begin position="1889"/>
        <end position="1919"/>
    </location>
</feature>
<accession>A0AAN7KH56</accession>
<feature type="region of interest" description="Disordered" evidence="6">
    <location>
        <begin position="1754"/>
        <end position="1793"/>
    </location>
</feature>
<reference evidence="8 9" key="1">
    <citation type="journal article" date="2023" name="Hortic Res">
        <title>Pangenome of water caltrop reveals structural variations and asymmetric subgenome divergence after allopolyploidization.</title>
        <authorList>
            <person name="Zhang X."/>
            <person name="Chen Y."/>
            <person name="Wang L."/>
            <person name="Yuan Y."/>
            <person name="Fang M."/>
            <person name="Shi L."/>
            <person name="Lu R."/>
            <person name="Comes H.P."/>
            <person name="Ma Y."/>
            <person name="Chen Y."/>
            <person name="Huang G."/>
            <person name="Zhou Y."/>
            <person name="Zheng Z."/>
            <person name="Qiu Y."/>
        </authorList>
    </citation>
    <scope>NUCLEOTIDE SEQUENCE [LARGE SCALE GENOMIC DNA]</scope>
    <source>
        <strain evidence="8">F231</strain>
    </source>
</reference>
<feature type="region of interest" description="Disordered" evidence="6">
    <location>
        <begin position="1824"/>
        <end position="1945"/>
    </location>
</feature>
<evidence type="ECO:0000259" key="7">
    <source>
        <dbReference type="Pfam" id="PF15912"/>
    </source>
</evidence>
<feature type="compositionally biased region" description="Basic and acidic residues" evidence="6">
    <location>
        <begin position="1754"/>
        <end position="1767"/>
    </location>
</feature>
<dbReference type="PANTHER" id="PTHR23185">
    <property type="entry name" value="PROTEIN VIRILIZER HOMOLOG"/>
    <property type="match status" value="1"/>
</dbReference>
<dbReference type="GO" id="GO:0006397">
    <property type="term" value="P:mRNA processing"/>
    <property type="evidence" value="ECO:0007669"/>
    <property type="project" value="UniProtKB-KW"/>
</dbReference>
<evidence type="ECO:0000313" key="9">
    <source>
        <dbReference type="Proteomes" id="UP001346149"/>
    </source>
</evidence>
<dbReference type="GO" id="GO:0005634">
    <property type="term" value="C:nucleus"/>
    <property type="evidence" value="ECO:0007669"/>
    <property type="project" value="UniProtKB-SubCell"/>
</dbReference>
<evidence type="ECO:0000256" key="3">
    <source>
        <dbReference type="ARBA" id="ARBA00022664"/>
    </source>
</evidence>
<proteinExistence type="inferred from homology"/>
<protein>
    <recommendedName>
        <fullName evidence="7">Virilizer N-terminal domain-containing protein</fullName>
    </recommendedName>
</protein>
<feature type="compositionally biased region" description="Polar residues" evidence="6">
    <location>
        <begin position="1619"/>
        <end position="1638"/>
    </location>
</feature>
<dbReference type="InterPro" id="IPR026736">
    <property type="entry name" value="Virilizer"/>
</dbReference>
<evidence type="ECO:0000256" key="6">
    <source>
        <dbReference type="SAM" id="MobiDB-lite"/>
    </source>
</evidence>
<keyword evidence="5" id="KW-0539">Nucleus</keyword>
<keyword evidence="9" id="KW-1185">Reference proteome</keyword>
<evidence type="ECO:0000256" key="5">
    <source>
        <dbReference type="ARBA" id="ARBA00023242"/>
    </source>
</evidence>
<dbReference type="InterPro" id="IPR031801">
    <property type="entry name" value="VIR_N"/>
</dbReference>
<feature type="region of interest" description="Disordered" evidence="6">
    <location>
        <begin position="1971"/>
        <end position="2011"/>
    </location>
</feature>
<dbReference type="GO" id="GO:0036396">
    <property type="term" value="C:RNA N6-methyladenosine methyltransferase complex"/>
    <property type="evidence" value="ECO:0007669"/>
    <property type="project" value="TreeGrafter"/>
</dbReference>
<feature type="domain" description="Virilizer N-terminal" evidence="7">
    <location>
        <begin position="8"/>
        <end position="121"/>
    </location>
</feature>
<feature type="compositionally biased region" description="Pro residues" evidence="6">
    <location>
        <begin position="1978"/>
        <end position="1989"/>
    </location>
</feature>
<sequence>MGRPEPCVLFAQTFVHPHLDEYVDEVLFAEPVVVTACEFLEQSAPSACQSVALVGATSPPSFALEVFVQCEGETRFRRLCQPFLYSHSSSNVLEVEAVLTNHMVLRGSYRSLSLVVYGNTAEDLGQFNIELDDSSLTGIVSSADGNLEDLPLPLHFAKFKKEKLVYSLQALFQPVSVLDLSAEVKQLLQLVLKILEVQELGDAVHKVLDVMVSAASDYITQDLPSRAISQKPTSCGRSKESKELLIAISESNTDLAELYKVLQNEPGDTSVELSAEYSLLDHDTNPVTSKLLVDMFHRYFHFESTYSIVRHPMLSKSKDAVMWLSVAIFLCSARESCFHFVNGGGMERLTQIGSFDLQNSAAVVLLFLGVIEQATRHSIGCEGLLGWWPRVDENIPLGTSKGYNQLLKLLLQKPRHDVASIASNVLRRLRTYEVASRYEYAVLSVLRGLSIDGLATSSLDDMLSTAKSQLKNLQKLLNLHGPIEDPSQVAEVRRSLILGQSEGSLSYKATSCLITSSSSHLSNWDFDPHLLALLKERGFLPLSAALLSSPVLCSAEGHRKCLYMEITLCIGAMIFSLLLSRSGLLFLASEAELSALLIQTLKGSDSKENDECAPLRYASNLLSKGFFCGPREVGMIFEMHLRVINAIDQLLMSVPHSEEFLWVLWEFSAFSRSDYGRQALLVIGHFPEAISVLIEALHCVKEPEPDSKASGASPLDVAIFHSAAEIFEIIVMDTVASSLGSWIGYAVDLHRALHSSSPGSNRKDAPTRLLEWIDAGVVYHKNGVTGLLRYAAVLASGGDAPLASTSILVSDLMDVEDAVGDPSGAFDLNVVENLGKLISEKTFEGVVLRDSAVAQLTTAIRILAFISENTTVAAELYDQGAMTVLYSVIVNCTFMLERSSNSYDYLVDDGTECNSTSDLLSERNREQSLVDLLVPSLLWLIALLHKLQQANEQHRNTKLMTALLRLHREVSPKLAACAADLSLPYPNSALVFEAVCHLIVSALAYWPVYGWTPGLFHSLLTNVEVTSLMALGPKETCSMLCLMNDLFPEEGVQLWKNDMPLLSSLRSLAIGTIFGPQKEREVNWYLMPENHEKVLSQLTPQLGKIAEMIQHCVISDLIVIQDMLRVFIVRIACQNVENASILLRPIFSWISENVSNLSVPSEIDAYKIYRYIDFLFSLLEHPQAKALVLKEGIVQILTKVMQRCLDFLESESKDFPENSNSADHGFTMLSWCLPALKSVSLLYNPRKTLQQSGRKNFDLSSGDCAMILPILLNFFQALPIGKELIVCVGAFNEFISCTEGLNALLDAFAHIHAEEKVHEQNIDCESNPTYDPKGSRWTRSAPLLWCWKKLCDSIISNDDHSSSSMEAINILSAGCISFSRDGKSLDVRRVNIMKHLFGLSSDVHMVDGSLEENLNYIQEVTTFLNSKVAESVKSLLVLLQEPSSSIDMVVCELPREVTSLLSQNISTSRKYSRMDGSYKSESILQMEGLLDKFLWECPEILPDKGGNVPAKRKLAQVEGMGRRARGENPPDVSVAGSFSRGSGPPASSGPTRRDTFRLRKPNTSRPPSMHVDDYVARERNVDGGTDVIAIPRAGSSSGRPPSIHVDEFMARQRERQNSLTTTVVGDASNQLKTSNPSLAPNDEAHAEKISKKELKATTDQDDDINIVFDGEDSEPDNDKSLFPQLDENLQQSSPPRSIVEETNNDIQEGGQFSLMTTPVGSNADENIAQSEFSSRMSVVSRAVEKRITRELSVTSEKKFDQPSDQKDVMAANSSGFPVMYPPSGRGRNDSRMSPQATFMKQSPQHMGNNLQFGVGQGQVYDQKFLQGQPPLPPMPPPPTLMPQSSDSVPGQHNPVIDVQSSLPSPFQVPPDYASVRPLPPLPPTPPPFLSSTYNPKPSSLHPTGYGQTNTGTEFTQSSGIPIPHSAAGTRIPSYPPSQLMTPVGFNRTASPTMSYYSGSQIENPNIQSMHSLPQLQPLQPPLFPPQPPPHHLRPPTQSSSQQADHGLPMQSFSPLQVHPVQQQMLQQQPQVLAMSNAFYQTQPPEPSHPQLHQQGQVLPQQGDVASNQQEDPGVSLSDFFRSPEDIQALLSNREKLCQLLEQHPRLMQMLQERLGQL</sequence>
<evidence type="ECO:0000313" key="8">
    <source>
        <dbReference type="EMBL" id="KAK4767051.1"/>
    </source>
</evidence>
<dbReference type="EMBL" id="JAXQNO010000022">
    <property type="protein sequence ID" value="KAK4767051.1"/>
    <property type="molecule type" value="Genomic_DNA"/>
</dbReference>
<evidence type="ECO:0000256" key="1">
    <source>
        <dbReference type="ARBA" id="ARBA00004123"/>
    </source>
</evidence>
<comment type="subcellular location">
    <subcellularLocation>
        <location evidence="1">Nucleus</location>
    </subcellularLocation>
</comment>
<feature type="region of interest" description="Disordered" evidence="6">
    <location>
        <begin position="1619"/>
        <end position="1645"/>
    </location>
</feature>
<dbReference type="GO" id="GO:0008380">
    <property type="term" value="P:RNA splicing"/>
    <property type="evidence" value="ECO:0007669"/>
    <property type="project" value="UniProtKB-KW"/>
</dbReference>
<organism evidence="8 9">
    <name type="scientific">Trapa natans</name>
    <name type="common">Water chestnut</name>
    <dbReference type="NCBI Taxonomy" id="22666"/>
    <lineage>
        <taxon>Eukaryota</taxon>
        <taxon>Viridiplantae</taxon>
        <taxon>Streptophyta</taxon>
        <taxon>Embryophyta</taxon>
        <taxon>Tracheophyta</taxon>
        <taxon>Spermatophyta</taxon>
        <taxon>Magnoliopsida</taxon>
        <taxon>eudicotyledons</taxon>
        <taxon>Gunneridae</taxon>
        <taxon>Pentapetalae</taxon>
        <taxon>rosids</taxon>
        <taxon>malvids</taxon>
        <taxon>Myrtales</taxon>
        <taxon>Lythraceae</taxon>
        <taxon>Trapa</taxon>
    </lineage>
</organism>
<dbReference type="Pfam" id="PF15912">
    <property type="entry name" value="VIR_N"/>
    <property type="match status" value="1"/>
</dbReference>